<evidence type="ECO:0000256" key="9">
    <source>
        <dbReference type="ARBA" id="ARBA00022737"/>
    </source>
</evidence>
<keyword evidence="12" id="KW-0843">Virulence</keyword>
<evidence type="ECO:0000313" key="16">
    <source>
        <dbReference type="EMBL" id="PFG70442.1"/>
    </source>
</evidence>
<comment type="PTM">
    <text evidence="14">Ubiquitinated in the presence of host E1 ubiquitin-activating enzyme, E2 ubiquitin-conjugating enzyme and ubiquitin.</text>
</comment>
<dbReference type="Gene3D" id="1.20.58.360">
    <property type="entry name" value="Shigella T3SS effector IpaH defines"/>
    <property type="match status" value="1"/>
</dbReference>
<keyword evidence="8 14" id="KW-0808">Transferase</keyword>
<evidence type="ECO:0000259" key="15">
    <source>
        <dbReference type="PROSITE" id="PS52053"/>
    </source>
</evidence>
<dbReference type="Pfam" id="PF20178">
    <property type="entry name" value="ToxA_N"/>
    <property type="match status" value="1"/>
</dbReference>
<evidence type="ECO:0000256" key="5">
    <source>
        <dbReference type="ARBA" id="ARBA00012483"/>
    </source>
</evidence>
<evidence type="ECO:0000256" key="3">
    <source>
        <dbReference type="ARBA" id="ARBA00004613"/>
    </source>
</evidence>
<dbReference type="EC" id="2.3.2.27" evidence="5"/>
<dbReference type="GO" id="GO:0030430">
    <property type="term" value="C:host cell cytoplasm"/>
    <property type="evidence" value="ECO:0007669"/>
    <property type="project" value="UniProtKB-SubCell"/>
</dbReference>
<dbReference type="InterPro" id="IPR051071">
    <property type="entry name" value="LRR-bact_E3_ubiq_ligases"/>
</dbReference>
<dbReference type="Proteomes" id="UP000221580">
    <property type="component" value="Unassembled WGS sequence"/>
</dbReference>
<keyword evidence="7" id="KW-0433">Leucine-rich repeat</keyword>
<dbReference type="InterPro" id="IPR029487">
    <property type="entry name" value="NEL_dom"/>
</dbReference>
<evidence type="ECO:0000313" key="17">
    <source>
        <dbReference type="Proteomes" id="UP000221580"/>
    </source>
</evidence>
<keyword evidence="10 14" id="KW-0833">Ubl conjugation pathway</keyword>
<dbReference type="InterPro" id="IPR003591">
    <property type="entry name" value="Leu-rich_rpt_typical-subtyp"/>
</dbReference>
<comment type="subcellular location">
    <subcellularLocation>
        <location evidence="2">Host cytoplasm</location>
    </subcellularLocation>
    <subcellularLocation>
        <location evidence="3">Secreted</location>
    </subcellularLocation>
</comment>
<keyword evidence="16" id="KW-0436">Ligase</keyword>
<dbReference type="PANTHER" id="PTHR47114">
    <property type="match status" value="1"/>
</dbReference>
<gene>
    <name evidence="16" type="ORF">DM05_0756</name>
</gene>
<reference evidence="16 17" key="1">
    <citation type="submission" date="2017-09" db="EMBL/GenBank/DDBJ databases">
        <authorList>
            <person name="DeBolt S."/>
            <person name="Huntemann M."/>
            <person name="Clum A."/>
            <person name="Pillay M."/>
            <person name="Palaniappan K."/>
            <person name="Varghese N."/>
            <person name="Mikhailova N."/>
            <person name="Stamatis D."/>
            <person name="Reddy T."/>
            <person name="Daum C."/>
            <person name="Shapiro N."/>
            <person name="Ivanova N."/>
            <person name="Kyrpides N."/>
            <person name="Woyke T."/>
        </authorList>
    </citation>
    <scope>NUCLEOTIDE SEQUENCE [LARGE SCALE GENOMIC DNA]</scope>
    <source>
        <strain evidence="16 17">A2-S9</strain>
    </source>
</reference>
<evidence type="ECO:0000256" key="8">
    <source>
        <dbReference type="ARBA" id="ARBA00022679"/>
    </source>
</evidence>
<dbReference type="SUPFAM" id="SSF52058">
    <property type="entry name" value="L domain-like"/>
    <property type="match status" value="1"/>
</dbReference>
<dbReference type="SMART" id="SM00369">
    <property type="entry name" value="LRR_TYP"/>
    <property type="match status" value="3"/>
</dbReference>
<dbReference type="EMBL" id="PDJN01000001">
    <property type="protein sequence ID" value="PFG70442.1"/>
    <property type="molecule type" value="Genomic_DNA"/>
</dbReference>
<evidence type="ECO:0000256" key="11">
    <source>
        <dbReference type="ARBA" id="ARBA00022843"/>
    </source>
</evidence>
<organism evidence="16 17">
    <name type="scientific">Pseudomonas poae</name>
    <dbReference type="NCBI Taxonomy" id="200451"/>
    <lineage>
        <taxon>Bacteria</taxon>
        <taxon>Pseudomonadati</taxon>
        <taxon>Pseudomonadota</taxon>
        <taxon>Gammaproteobacteria</taxon>
        <taxon>Pseudomonadales</taxon>
        <taxon>Pseudomonadaceae</taxon>
        <taxon>Pseudomonas</taxon>
    </lineage>
</organism>
<dbReference type="InterPro" id="IPR032675">
    <property type="entry name" value="LRR_dom_sf"/>
</dbReference>
<dbReference type="PANTHER" id="PTHR47114:SF2">
    <property type="entry name" value="OLIGODENDROCYTE-MYELIN GLYCOPROTEIN"/>
    <property type="match status" value="1"/>
</dbReference>
<keyword evidence="11 14" id="KW-0832">Ubl conjugation</keyword>
<evidence type="ECO:0000256" key="14">
    <source>
        <dbReference type="PROSITE-ProRule" id="PRU01398"/>
    </source>
</evidence>
<accession>A0A7Z1GTA9</accession>
<dbReference type="Pfam" id="PF14496">
    <property type="entry name" value="NEL"/>
    <property type="match status" value="1"/>
</dbReference>
<feature type="active site" description="Glycyl thioester intermediate" evidence="14">
    <location>
        <position position="1401"/>
    </location>
</feature>
<evidence type="ECO:0000256" key="6">
    <source>
        <dbReference type="ARBA" id="ARBA00022525"/>
    </source>
</evidence>
<dbReference type="RefSeq" id="WP_098478986.1">
    <property type="nucleotide sequence ID" value="NZ_PDJN01000001.1"/>
</dbReference>
<evidence type="ECO:0000256" key="1">
    <source>
        <dbReference type="ARBA" id="ARBA00000900"/>
    </source>
</evidence>
<comment type="caution">
    <text evidence="16">The sequence shown here is derived from an EMBL/GenBank/DDBJ whole genome shotgun (WGS) entry which is preliminary data.</text>
</comment>
<keyword evidence="6 14" id="KW-0964">Secreted</keyword>
<name>A0A7Z1GTA9_9PSED</name>
<keyword evidence="9" id="KW-0677">Repeat</keyword>
<sequence length="1606" mass="180099">MTQTTDLTQALEPVPHDQLMAALLNITGDLDKAQVLHDTLPAWLVKADSHVLQAIEQAYADSERPRETLHRLLNRLQPLDKFCAGRLRAFLDDKGHGGLDIENDTLEIPRRSFSGVSQDLGGQMIETVNLEKHSLLQAAMQNFSQAAAEPGGSPTTAVVRIGPMRQVAQTLSAQAFIGYCRELNLGEAYQTHVREVFNLVAPDQDFNPSVAQVGQSRCVDMQIDLHLAHAKGDIDAPTRALLLGLVKADMPARDIRQLWFNQQPLTWQGLNIDGACLWGVLVFSSASAEGFSSGPIVVYMPNEPVRPWYRYESLEHFKLYLTLKLHVSTYRDFFKGYLDESERFGFFERFDQEAIVVRVTPLPVTGKLSTFFFNACVGKIQLDAQVLAVPNAQADDDARRKRIQDYLDVGLTVLNVAGFVVPVVGQLMTGVAVGQLLGEVFEGVDDWLHHDKLGALRHLTNIAENLAAMALFAAGTKVVGRLWRTTPSAAGFYDSLEAVRLPDKSTRLWRSRTEPYRHTVSLEGTVASPRGVYQLNGQSYVNVDGALYSIVFDARTGRWRARHPQRDSAYRPPLTHNYQGGWQFSFEQADEWRSPDYILGRLDPSLSVFPAGHLKDIAAITGSTLPRLQQLARQNLPLPERLRDCALRFKLNQGVRDLIWQMEHQAPLNAATTRVQMLALPLMDGWPRGRFFELLDDEGYLLERHPDTAPFDYEDLSIHLTTQQLRNGQILPTLLAALDPEETAQLLGGTFHADEAQAALARRLTASLKTTHQAVYERLRMDADFIDQTDHGQLKQRLPQLPIRVAWEVMTQASTAERWHLRHTGRVPLRVSQWAREALEALEEDAALAGLYLPELATDATRRVATGLLQRVPGWPGDLFLQVRRESVQGTVLVQVGHADADMRRIVVQSAKGFRAHDGQGKALGALAGGSEGFYEALLNSLPAAQRDALRLTASGRASQLRHALIGKAQDERNRIGRYLWPERAVPEEPALSCVQGSPPAPPPQPAGLMRKARKLFPLFDDRRLSTFLQDLGTDHLSRAKAVRTLEQHYEALQRALRLWAKDKPAQPYSDIALQDYRLARHQAARAIERCWQYASLAPDEHHQNVPSLSLDGMAIGALPTLPAHVQFEHVRQLSLKRMGLNDDVAYFLKHFKGLRSLALNGNRLTRLPEVLQHMPWLRQLYIADNHLQLTEYTRTKLADLKSLVVLDLSNNPLVDPPVVNKMFELRNLMLRNCRLTSLPTGFTRVPYLEQLDLRDNDIASLPAWLFNAPRERTEVINVRHNPLDASTRQALNRYRDTIGVGMGFVEDDIARLNEQTARELWLGDEYATHFAEKAETWLGLKDEPGSDGLFKLLAGLGGAADTSHVREDMNRRIWRVLEAAAADTRLRAEIFERAATPLNCDDAAAVSFSDLEVLVEIHEASQRVEGGRVTAKPLLRLARGLFRLDRLESMASRHSAEHPMLDPLEVSLAYRTGLVERFHLPGQPRHMRFASLAGVTEHMLEVAEAQLKEAELSPQLLNYMVKLPFWSSYLRRTHGGSFDTLTQPFGDRMEAVWAQRETLGDADYHTQMGAIQSARESAELVELKRLTQEALRLDELGTCQLPPAG</sequence>
<dbReference type="GO" id="GO:0016567">
    <property type="term" value="P:protein ubiquitination"/>
    <property type="evidence" value="ECO:0007669"/>
    <property type="project" value="InterPro"/>
</dbReference>
<evidence type="ECO:0000256" key="13">
    <source>
        <dbReference type="ARBA" id="ARBA00023200"/>
    </source>
</evidence>
<protein>
    <recommendedName>
        <fullName evidence="5">RING-type E3 ubiquitin transferase</fullName>
        <ecNumber evidence="5">2.3.2.27</ecNumber>
    </recommendedName>
</protein>
<evidence type="ECO:0000256" key="2">
    <source>
        <dbReference type="ARBA" id="ARBA00004192"/>
    </source>
</evidence>
<dbReference type="GO" id="GO:0061630">
    <property type="term" value="F:ubiquitin protein ligase activity"/>
    <property type="evidence" value="ECO:0007669"/>
    <property type="project" value="UniProtKB-EC"/>
</dbReference>
<evidence type="ECO:0000256" key="4">
    <source>
        <dbReference type="ARBA" id="ARBA00009868"/>
    </source>
</evidence>
<keyword evidence="13 14" id="KW-1035">Host cytoplasm</keyword>
<comment type="catalytic activity">
    <reaction evidence="1">
        <text>S-ubiquitinyl-[E2 ubiquitin-conjugating enzyme]-L-cysteine + [acceptor protein]-L-lysine = [E2 ubiquitin-conjugating enzyme]-L-cysteine + N(6)-ubiquitinyl-[acceptor protein]-L-lysine.</text>
        <dbReference type="EC" id="2.3.2.27"/>
    </reaction>
</comment>
<dbReference type="InterPro" id="IPR046673">
    <property type="entry name" value="ToxA_N"/>
</dbReference>
<feature type="domain" description="NEL" evidence="15">
    <location>
        <begin position="1314"/>
        <end position="1606"/>
    </location>
</feature>
<evidence type="ECO:0000256" key="10">
    <source>
        <dbReference type="ARBA" id="ARBA00022786"/>
    </source>
</evidence>
<proteinExistence type="inferred from homology"/>
<evidence type="ECO:0000256" key="12">
    <source>
        <dbReference type="ARBA" id="ARBA00023026"/>
    </source>
</evidence>
<dbReference type="PROSITE" id="PS52053">
    <property type="entry name" value="NEL"/>
    <property type="match status" value="1"/>
</dbReference>
<dbReference type="GO" id="GO:0016874">
    <property type="term" value="F:ligase activity"/>
    <property type="evidence" value="ECO:0007669"/>
    <property type="project" value="UniProtKB-KW"/>
</dbReference>
<reference evidence="16 17" key="2">
    <citation type="submission" date="2017-10" db="EMBL/GenBank/DDBJ databases">
        <title>Bacterial endophytes that colonize and modify switchgrass growth.</title>
        <authorList>
            <person name="Debolt S."/>
        </authorList>
    </citation>
    <scope>NUCLEOTIDE SEQUENCE [LARGE SCALE GENOMIC DNA]</scope>
    <source>
        <strain evidence="16 17">A2-S9</strain>
    </source>
</reference>
<dbReference type="Gene3D" id="3.80.10.10">
    <property type="entry name" value="Ribonuclease Inhibitor"/>
    <property type="match status" value="1"/>
</dbReference>
<comment type="similarity">
    <text evidence="4 14">Belongs to the LRR-containing bacterial E3 ligase family.</text>
</comment>
<evidence type="ECO:0000256" key="7">
    <source>
        <dbReference type="ARBA" id="ARBA00022614"/>
    </source>
</evidence>
<dbReference type="GO" id="GO:0005576">
    <property type="term" value="C:extracellular region"/>
    <property type="evidence" value="ECO:0007669"/>
    <property type="project" value="UniProtKB-SubCell"/>
</dbReference>